<dbReference type="RefSeq" id="WP_179517097.1">
    <property type="nucleotide sequence ID" value="NZ_JACCAC010000001.1"/>
</dbReference>
<evidence type="ECO:0000313" key="4">
    <source>
        <dbReference type="Proteomes" id="UP000544110"/>
    </source>
</evidence>
<keyword evidence="4" id="KW-1185">Reference proteome</keyword>
<sequence>MGDAAPSPSASTAGSPGEAAAPDTTPEQLAELSLRAATTDARATSPGDAVVEAVKAARRGEPVPADLQPSMRRLDRDLGDLGACDYSTSTRRLCPRGDRDAKRVAVVLGDSHGRFWIPALDAIGARDGWRIYYLVKQQCTAAHVMVAQIGSGKRFTACRDFHRWADRQVERLDPRLVVVSTSAPSGGVWVGGRRVTDAEGVRAEMRRGYQRLVEAVRPDTRRLVLLRDVPRVGFDPQPCLSDSSNDLGDCLQRPGKASEQMNQVPVGVFRQRRLPVVDTRRWVCWDGQCPAVVGNVVTYRDRGHLTASYTATLSGAVGRALRMTG</sequence>
<evidence type="ECO:0000259" key="2">
    <source>
        <dbReference type="Pfam" id="PF19040"/>
    </source>
</evidence>
<evidence type="ECO:0000313" key="3">
    <source>
        <dbReference type="EMBL" id="NYG54484.1"/>
    </source>
</evidence>
<evidence type="ECO:0000256" key="1">
    <source>
        <dbReference type="SAM" id="MobiDB-lite"/>
    </source>
</evidence>
<name>A0A7Y9RSE2_9ACTN</name>
<dbReference type="Pfam" id="PF19040">
    <property type="entry name" value="SGNH"/>
    <property type="match status" value="1"/>
</dbReference>
<organism evidence="3 4">
    <name type="scientific">Nocardioides perillae</name>
    <dbReference type="NCBI Taxonomy" id="1119534"/>
    <lineage>
        <taxon>Bacteria</taxon>
        <taxon>Bacillati</taxon>
        <taxon>Actinomycetota</taxon>
        <taxon>Actinomycetes</taxon>
        <taxon>Propionibacteriales</taxon>
        <taxon>Nocardioidaceae</taxon>
        <taxon>Nocardioides</taxon>
    </lineage>
</organism>
<reference evidence="3 4" key="1">
    <citation type="submission" date="2020-07" db="EMBL/GenBank/DDBJ databases">
        <title>Sequencing the genomes of 1000 actinobacteria strains.</title>
        <authorList>
            <person name="Klenk H.-P."/>
        </authorList>
    </citation>
    <scope>NUCLEOTIDE SEQUENCE [LARGE SCALE GENOMIC DNA]</scope>
    <source>
        <strain evidence="3 4">DSM 24552</strain>
    </source>
</reference>
<feature type="region of interest" description="Disordered" evidence="1">
    <location>
        <begin position="1"/>
        <end position="26"/>
    </location>
</feature>
<proteinExistence type="predicted"/>
<dbReference type="Proteomes" id="UP000544110">
    <property type="component" value="Unassembled WGS sequence"/>
</dbReference>
<feature type="compositionally biased region" description="Low complexity" evidence="1">
    <location>
        <begin position="1"/>
        <end position="22"/>
    </location>
</feature>
<protein>
    <recommendedName>
        <fullName evidence="2">SGNH domain-containing protein</fullName>
    </recommendedName>
</protein>
<feature type="domain" description="SGNH" evidence="2">
    <location>
        <begin position="84"/>
        <end position="313"/>
    </location>
</feature>
<dbReference type="EMBL" id="JACCAC010000001">
    <property type="protein sequence ID" value="NYG54484.1"/>
    <property type="molecule type" value="Genomic_DNA"/>
</dbReference>
<accession>A0A7Y9RSE2</accession>
<comment type="caution">
    <text evidence="3">The sequence shown here is derived from an EMBL/GenBank/DDBJ whole genome shotgun (WGS) entry which is preliminary data.</text>
</comment>
<dbReference type="AlphaFoldDB" id="A0A7Y9RSE2"/>
<dbReference type="InterPro" id="IPR043968">
    <property type="entry name" value="SGNH"/>
</dbReference>
<gene>
    <name evidence="3" type="ORF">BJ989_000788</name>
</gene>